<dbReference type="HOGENOM" id="CLU_015846_11_2_6"/>
<feature type="binding site" evidence="9">
    <location>
        <begin position="110"/>
        <end position="111"/>
    </location>
    <ligand>
        <name>pyridoxal 5'-phosphate</name>
        <dbReference type="ChEBI" id="CHEBI:597326"/>
    </ligand>
</feature>
<dbReference type="InterPro" id="IPR050087">
    <property type="entry name" value="AON_synthase_class-II"/>
</dbReference>
<evidence type="ECO:0000256" key="2">
    <source>
        <dbReference type="ARBA" id="ARBA00004746"/>
    </source>
</evidence>
<evidence type="ECO:0000313" key="13">
    <source>
        <dbReference type="Proteomes" id="UP000004263"/>
    </source>
</evidence>
<feature type="modified residue" description="N6-(pyridoxal phosphate)lysine" evidence="9 10">
    <location>
        <position position="241"/>
    </location>
</feature>
<dbReference type="Gene3D" id="3.90.1150.10">
    <property type="entry name" value="Aspartate Aminotransferase, domain 1"/>
    <property type="match status" value="1"/>
</dbReference>
<dbReference type="InterPro" id="IPR004839">
    <property type="entry name" value="Aminotransferase_I/II_large"/>
</dbReference>
<dbReference type="InterPro" id="IPR015421">
    <property type="entry name" value="PyrdxlP-dep_Trfase_major"/>
</dbReference>
<keyword evidence="5 9" id="KW-0808">Transferase</keyword>
<sequence length="391" mass="42735">MSSTLDHVLYQALNERRERNLYRQCRVLSSPQGPQVEINGRTMLSFCSNDYLGLANDARIIQRFKDAADEMGVGSGAAHLVNGHNYYHQALEEALAEFTNRPRALLFSTGYMANMGVIASVLNKQDAVFEDKWNHASLIDGGLLSGARFQRYLHKDLENLNQRLLKTQANQKMIVTDGVFSMDGDCADLPRLANTAKKHNAWLMVDDAHGFGVLGDNGAGLCEAQNVSGDDVPILMATLGKGLGTAGAFVAGSEALIEYLTNFARPYIYTTAMPAAVAAATLTSLQIVKEDAERRIHLQSLISQFRQGARQLGFELMNSSTPIQPIIVGEADQALLMTEALNKKGIHVAAIRPPTVPEGTSRLRVTLSASHSEAHVNQLLQALEDIQYLNQ</sequence>
<keyword evidence="6 9" id="KW-0093">Biotin biosynthesis</keyword>
<keyword evidence="7 9" id="KW-0663">Pyridoxal phosphate</keyword>
<evidence type="ECO:0000256" key="1">
    <source>
        <dbReference type="ARBA" id="ARBA00001933"/>
    </source>
</evidence>
<dbReference type="Pfam" id="PF00155">
    <property type="entry name" value="Aminotran_1_2"/>
    <property type="match status" value="1"/>
</dbReference>
<feature type="binding site" evidence="9">
    <location>
        <position position="355"/>
    </location>
    <ligand>
        <name>substrate</name>
    </ligand>
</feature>
<feature type="binding site" evidence="9">
    <location>
        <position position="238"/>
    </location>
    <ligand>
        <name>pyridoxal 5'-phosphate</name>
        <dbReference type="ChEBI" id="CHEBI:597326"/>
    </ligand>
</feature>
<dbReference type="EMBL" id="AAQH01000017">
    <property type="protein sequence ID" value="EAT11450.1"/>
    <property type="molecule type" value="Genomic_DNA"/>
</dbReference>
<comment type="similarity">
    <text evidence="3 9">Belongs to the class-II pyridoxal-phosphate-dependent aminotransferase family. BioF subfamily.</text>
</comment>
<dbReference type="InterPro" id="IPR001917">
    <property type="entry name" value="Aminotrans_II_pyridoxalP_BS"/>
</dbReference>
<dbReference type="GO" id="GO:0009102">
    <property type="term" value="P:biotin biosynthetic process"/>
    <property type="evidence" value="ECO:0007669"/>
    <property type="project" value="UniProtKB-UniRule"/>
</dbReference>
<name>Q1MZV7_9GAMM</name>
<dbReference type="NCBIfam" id="TIGR00858">
    <property type="entry name" value="bioF"/>
    <property type="match status" value="1"/>
</dbReference>
<proteinExistence type="inferred from homology"/>
<evidence type="ECO:0000256" key="7">
    <source>
        <dbReference type="ARBA" id="ARBA00022898"/>
    </source>
</evidence>
<dbReference type="InterPro" id="IPR015424">
    <property type="entry name" value="PyrdxlP-dep_Trfase"/>
</dbReference>
<dbReference type="EC" id="2.3.1.47" evidence="9"/>
<evidence type="ECO:0000256" key="3">
    <source>
        <dbReference type="ARBA" id="ARBA00010008"/>
    </source>
</evidence>
<evidence type="ECO:0000259" key="11">
    <source>
        <dbReference type="Pfam" id="PF00155"/>
    </source>
</evidence>
<evidence type="ECO:0000256" key="5">
    <source>
        <dbReference type="ARBA" id="ARBA00022679"/>
    </source>
</evidence>
<comment type="catalytic activity">
    <reaction evidence="8 9">
        <text>6-carboxyhexanoyl-[ACP] + L-alanine + H(+) = (8S)-8-amino-7-oxononanoate + holo-[ACP] + CO2</text>
        <dbReference type="Rhea" id="RHEA:42288"/>
        <dbReference type="Rhea" id="RHEA-COMP:9685"/>
        <dbReference type="Rhea" id="RHEA-COMP:9955"/>
        <dbReference type="ChEBI" id="CHEBI:15378"/>
        <dbReference type="ChEBI" id="CHEBI:16526"/>
        <dbReference type="ChEBI" id="CHEBI:57972"/>
        <dbReference type="ChEBI" id="CHEBI:64479"/>
        <dbReference type="ChEBI" id="CHEBI:78846"/>
        <dbReference type="ChEBI" id="CHEBI:149468"/>
        <dbReference type="EC" id="2.3.1.47"/>
    </reaction>
</comment>
<dbReference type="STRING" id="207949.RED65_04565"/>
<accession>Q1MZV7</accession>
<evidence type="ECO:0000313" key="12">
    <source>
        <dbReference type="EMBL" id="EAT11450.1"/>
    </source>
</evidence>
<comment type="subunit">
    <text evidence="4 9">Homodimer.</text>
</comment>
<feature type="binding site" evidence="9">
    <location>
        <position position="23"/>
    </location>
    <ligand>
        <name>substrate</name>
    </ligand>
</feature>
<dbReference type="InterPro" id="IPR015422">
    <property type="entry name" value="PyrdxlP-dep_Trfase_small"/>
</dbReference>
<feature type="binding site" evidence="9">
    <location>
        <position position="135"/>
    </location>
    <ligand>
        <name>substrate</name>
    </ligand>
</feature>
<keyword evidence="12" id="KW-0012">Acyltransferase</keyword>
<evidence type="ECO:0000256" key="9">
    <source>
        <dbReference type="HAMAP-Rule" id="MF_01693"/>
    </source>
</evidence>
<organism evidence="12 13">
    <name type="scientific">Bermanella marisrubri</name>
    <dbReference type="NCBI Taxonomy" id="207949"/>
    <lineage>
        <taxon>Bacteria</taxon>
        <taxon>Pseudomonadati</taxon>
        <taxon>Pseudomonadota</taxon>
        <taxon>Gammaproteobacteria</taxon>
        <taxon>Oceanospirillales</taxon>
        <taxon>Oceanospirillaceae</taxon>
        <taxon>Bermanella</taxon>
    </lineage>
</organism>
<comment type="cofactor">
    <cofactor evidence="1 9 10">
        <name>pyridoxal 5'-phosphate</name>
        <dbReference type="ChEBI" id="CHEBI:597326"/>
    </cofactor>
</comment>
<comment type="function">
    <text evidence="9">Catalyzes the decarboxylative condensation of pimeloyl-[acyl-carrier protein] and L-alanine to produce 8-amino-7-oxononanoate (AON), [acyl-carrier protein], and carbon dioxide.</text>
</comment>
<dbReference type="Proteomes" id="UP000004263">
    <property type="component" value="Unassembled WGS sequence"/>
</dbReference>
<dbReference type="PROSITE" id="PS00599">
    <property type="entry name" value="AA_TRANSFER_CLASS_2"/>
    <property type="match status" value="1"/>
</dbReference>
<reference evidence="12 13" key="1">
    <citation type="submission" date="2006-03" db="EMBL/GenBank/DDBJ databases">
        <authorList>
            <person name="Pinhassi J."/>
            <person name="Pedros-Alio C."/>
            <person name="Ferriera S."/>
            <person name="Johnson J."/>
            <person name="Kravitz S."/>
            <person name="Halpern A."/>
            <person name="Remington K."/>
            <person name="Beeson K."/>
            <person name="Tran B."/>
            <person name="Rogers Y.-H."/>
            <person name="Friedman R."/>
            <person name="Venter J.C."/>
        </authorList>
    </citation>
    <scope>NUCLEOTIDE SEQUENCE [LARGE SCALE GENOMIC DNA]</scope>
    <source>
        <strain evidence="12 13">RED65</strain>
    </source>
</reference>
<dbReference type="SUPFAM" id="SSF53383">
    <property type="entry name" value="PLP-dependent transferases"/>
    <property type="match status" value="1"/>
</dbReference>
<evidence type="ECO:0000256" key="10">
    <source>
        <dbReference type="PIRSR" id="PIRSR604723-51"/>
    </source>
</evidence>
<dbReference type="PANTHER" id="PTHR13693:SF100">
    <property type="entry name" value="8-AMINO-7-OXONONANOATE SYNTHASE"/>
    <property type="match status" value="1"/>
</dbReference>
<feature type="binding site" evidence="9">
    <location>
        <position position="209"/>
    </location>
    <ligand>
        <name>pyridoxal 5'-phosphate</name>
        <dbReference type="ChEBI" id="CHEBI:597326"/>
    </ligand>
</feature>
<dbReference type="InterPro" id="IPR004723">
    <property type="entry name" value="AONS_Archaea/Proteobacteria"/>
</dbReference>
<comment type="caution">
    <text evidence="12">The sequence shown here is derived from an EMBL/GenBank/DDBJ whole genome shotgun (WGS) entry which is preliminary data.</text>
</comment>
<dbReference type="AlphaFoldDB" id="Q1MZV7"/>
<feature type="binding site" evidence="9">
    <location>
        <position position="181"/>
    </location>
    <ligand>
        <name>pyridoxal 5'-phosphate</name>
        <dbReference type="ChEBI" id="CHEBI:597326"/>
    </ligand>
</feature>
<evidence type="ECO:0000256" key="6">
    <source>
        <dbReference type="ARBA" id="ARBA00022756"/>
    </source>
</evidence>
<dbReference type="PANTHER" id="PTHR13693">
    <property type="entry name" value="CLASS II AMINOTRANSFERASE/8-AMINO-7-OXONONANOATE SYNTHASE"/>
    <property type="match status" value="1"/>
</dbReference>
<dbReference type="InterPro" id="IPR022834">
    <property type="entry name" value="AONS_Proteobacteria"/>
</dbReference>
<gene>
    <name evidence="9" type="primary">bioF</name>
    <name evidence="12" type="ORF">RED65_04565</name>
</gene>
<dbReference type="RefSeq" id="WP_007016523.1">
    <property type="nucleotide sequence ID" value="NZ_AAQH01000017.1"/>
</dbReference>
<dbReference type="GO" id="GO:0030170">
    <property type="term" value="F:pyridoxal phosphate binding"/>
    <property type="evidence" value="ECO:0007669"/>
    <property type="project" value="UniProtKB-UniRule"/>
</dbReference>
<dbReference type="CDD" id="cd06454">
    <property type="entry name" value="KBL_like"/>
    <property type="match status" value="1"/>
</dbReference>
<dbReference type="OrthoDB" id="9807157at2"/>
<keyword evidence="13" id="KW-1185">Reference proteome</keyword>
<evidence type="ECO:0000256" key="4">
    <source>
        <dbReference type="ARBA" id="ARBA00011738"/>
    </source>
</evidence>
<dbReference type="Gene3D" id="3.40.640.10">
    <property type="entry name" value="Type I PLP-dependent aspartate aminotransferase-like (Major domain)"/>
    <property type="match status" value="1"/>
</dbReference>
<dbReference type="HAMAP" id="MF_01693">
    <property type="entry name" value="BioF_aminotrans_2"/>
    <property type="match status" value="1"/>
</dbReference>
<dbReference type="UniPathway" id="UPA00078"/>
<dbReference type="GO" id="GO:0008710">
    <property type="term" value="F:8-amino-7-oxononanoate synthase activity"/>
    <property type="evidence" value="ECO:0007669"/>
    <property type="project" value="UniProtKB-UniRule"/>
</dbReference>
<protein>
    <recommendedName>
        <fullName evidence="9">8-amino-7-oxononanoate synthase</fullName>
        <shortName evidence="9">AONS</shortName>
        <ecNumber evidence="9">2.3.1.47</ecNumber>
    </recommendedName>
    <alternativeName>
        <fullName evidence="9">7-keto-8-amino-pelargonic acid synthase</fullName>
        <shortName evidence="9">7-KAP synthase</shortName>
        <shortName evidence="9">KAPA synthase</shortName>
    </alternativeName>
    <alternativeName>
        <fullName evidence="9">8-amino-7-ketopelargonate synthase</fullName>
    </alternativeName>
</protein>
<comment type="pathway">
    <text evidence="2 9">Cofactor biosynthesis; biotin biosynthesis.</text>
</comment>
<feature type="domain" description="Aminotransferase class I/classII large" evidence="11">
    <location>
        <begin position="42"/>
        <end position="383"/>
    </location>
</feature>
<evidence type="ECO:0000256" key="8">
    <source>
        <dbReference type="ARBA" id="ARBA00047715"/>
    </source>
</evidence>